<keyword evidence="3" id="KW-1185">Reference proteome</keyword>
<feature type="chain" id="PRO_5046176147" description="Lipoprotein" evidence="1">
    <location>
        <begin position="24"/>
        <end position="281"/>
    </location>
</feature>
<name>A0ABN2PJ72_9MICO</name>
<proteinExistence type="predicted"/>
<sequence>MRRALRGSTVVGVVAILAGCAVAPVGNGPPPDGVTVEFVQLRSDVAARQAQVQVRNDTDEAIEIGAVHVADARFEGDAMRVIEGRTTSVAPGGTTDIRIQLPPMNCDVTEGSMSVLLELDDHAVEAPLPDALDVIAPLHERECLAAQVRDAASLAFTSFEPSPAGEPATLVLSVEPTGEGSAEVIGIQTTNLLTFAAAAGMTADTYPLELEITPTSDAIGIALPLVPLRCDPHAVQEDKRGTVFTLEVALDGVPGEIELAASEEMRGQMLTWVADWCGFGG</sequence>
<evidence type="ECO:0000313" key="3">
    <source>
        <dbReference type="Proteomes" id="UP001501343"/>
    </source>
</evidence>
<keyword evidence="1" id="KW-0732">Signal</keyword>
<feature type="signal peptide" evidence="1">
    <location>
        <begin position="1"/>
        <end position="23"/>
    </location>
</feature>
<dbReference type="PROSITE" id="PS51257">
    <property type="entry name" value="PROKAR_LIPOPROTEIN"/>
    <property type="match status" value="1"/>
</dbReference>
<evidence type="ECO:0000256" key="1">
    <source>
        <dbReference type="SAM" id="SignalP"/>
    </source>
</evidence>
<evidence type="ECO:0008006" key="4">
    <source>
        <dbReference type="Google" id="ProtNLM"/>
    </source>
</evidence>
<gene>
    <name evidence="2" type="ORF">GCM10009775_14620</name>
</gene>
<dbReference type="Proteomes" id="UP001501343">
    <property type="component" value="Unassembled WGS sequence"/>
</dbReference>
<evidence type="ECO:0000313" key="2">
    <source>
        <dbReference type="EMBL" id="GAA1923284.1"/>
    </source>
</evidence>
<accession>A0ABN2PJ72</accession>
<protein>
    <recommendedName>
        <fullName evidence="4">Lipoprotein</fullName>
    </recommendedName>
</protein>
<organism evidence="2 3">
    <name type="scientific">Microbacterium aoyamense</name>
    <dbReference type="NCBI Taxonomy" id="344166"/>
    <lineage>
        <taxon>Bacteria</taxon>
        <taxon>Bacillati</taxon>
        <taxon>Actinomycetota</taxon>
        <taxon>Actinomycetes</taxon>
        <taxon>Micrococcales</taxon>
        <taxon>Microbacteriaceae</taxon>
        <taxon>Microbacterium</taxon>
    </lineage>
</organism>
<dbReference type="EMBL" id="BAAAOF010000002">
    <property type="protein sequence ID" value="GAA1923284.1"/>
    <property type="molecule type" value="Genomic_DNA"/>
</dbReference>
<dbReference type="RefSeq" id="WP_248146784.1">
    <property type="nucleotide sequence ID" value="NZ_BAAAOF010000002.1"/>
</dbReference>
<comment type="caution">
    <text evidence="2">The sequence shown here is derived from an EMBL/GenBank/DDBJ whole genome shotgun (WGS) entry which is preliminary data.</text>
</comment>
<reference evidence="2 3" key="1">
    <citation type="journal article" date="2019" name="Int. J. Syst. Evol. Microbiol.">
        <title>The Global Catalogue of Microorganisms (GCM) 10K type strain sequencing project: providing services to taxonomists for standard genome sequencing and annotation.</title>
        <authorList>
            <consortium name="The Broad Institute Genomics Platform"/>
            <consortium name="The Broad Institute Genome Sequencing Center for Infectious Disease"/>
            <person name="Wu L."/>
            <person name="Ma J."/>
        </authorList>
    </citation>
    <scope>NUCLEOTIDE SEQUENCE [LARGE SCALE GENOMIC DNA]</scope>
    <source>
        <strain evidence="2 3">JCM 14900</strain>
    </source>
</reference>